<protein>
    <recommendedName>
        <fullName evidence="3">DDE-1 domain-containing protein</fullName>
    </recommendedName>
</protein>
<name>A0A9P6AI69_9AGAM</name>
<comment type="caution">
    <text evidence="1">The sequence shown here is derived from an EMBL/GenBank/DDBJ whole genome shotgun (WGS) entry which is preliminary data.</text>
</comment>
<proteinExistence type="predicted"/>
<evidence type="ECO:0008006" key="3">
    <source>
        <dbReference type="Google" id="ProtNLM"/>
    </source>
</evidence>
<evidence type="ECO:0000313" key="1">
    <source>
        <dbReference type="EMBL" id="KAF9505321.1"/>
    </source>
</evidence>
<dbReference type="Proteomes" id="UP000886523">
    <property type="component" value="Unassembled WGS sequence"/>
</dbReference>
<keyword evidence="2" id="KW-1185">Reference proteome</keyword>
<sequence>LPQQQKSILIIDIWSVHQSKEFTGWMKGNCPDIKINYTPGGCTGKFQPTDVGLQ</sequence>
<feature type="non-terminal residue" evidence="1">
    <location>
        <position position="1"/>
    </location>
</feature>
<dbReference type="OrthoDB" id="3341102at2759"/>
<dbReference type="AlphaFoldDB" id="A0A9P6AI69"/>
<dbReference type="EMBL" id="MU129161">
    <property type="protein sequence ID" value="KAF9505321.1"/>
    <property type="molecule type" value="Genomic_DNA"/>
</dbReference>
<organism evidence="1 2">
    <name type="scientific">Hydnum rufescens UP504</name>
    <dbReference type="NCBI Taxonomy" id="1448309"/>
    <lineage>
        <taxon>Eukaryota</taxon>
        <taxon>Fungi</taxon>
        <taxon>Dikarya</taxon>
        <taxon>Basidiomycota</taxon>
        <taxon>Agaricomycotina</taxon>
        <taxon>Agaricomycetes</taxon>
        <taxon>Cantharellales</taxon>
        <taxon>Hydnaceae</taxon>
        <taxon>Hydnum</taxon>
    </lineage>
</organism>
<evidence type="ECO:0000313" key="2">
    <source>
        <dbReference type="Proteomes" id="UP000886523"/>
    </source>
</evidence>
<accession>A0A9P6AI69</accession>
<reference evidence="1" key="1">
    <citation type="journal article" date="2020" name="Nat. Commun.">
        <title>Large-scale genome sequencing of mycorrhizal fungi provides insights into the early evolution of symbiotic traits.</title>
        <authorList>
            <person name="Miyauchi S."/>
            <person name="Kiss E."/>
            <person name="Kuo A."/>
            <person name="Drula E."/>
            <person name="Kohler A."/>
            <person name="Sanchez-Garcia M."/>
            <person name="Morin E."/>
            <person name="Andreopoulos B."/>
            <person name="Barry K.W."/>
            <person name="Bonito G."/>
            <person name="Buee M."/>
            <person name="Carver A."/>
            <person name="Chen C."/>
            <person name="Cichocki N."/>
            <person name="Clum A."/>
            <person name="Culley D."/>
            <person name="Crous P.W."/>
            <person name="Fauchery L."/>
            <person name="Girlanda M."/>
            <person name="Hayes R.D."/>
            <person name="Keri Z."/>
            <person name="LaButti K."/>
            <person name="Lipzen A."/>
            <person name="Lombard V."/>
            <person name="Magnuson J."/>
            <person name="Maillard F."/>
            <person name="Murat C."/>
            <person name="Nolan M."/>
            <person name="Ohm R.A."/>
            <person name="Pangilinan J."/>
            <person name="Pereira M.F."/>
            <person name="Perotto S."/>
            <person name="Peter M."/>
            <person name="Pfister S."/>
            <person name="Riley R."/>
            <person name="Sitrit Y."/>
            <person name="Stielow J.B."/>
            <person name="Szollosi G."/>
            <person name="Zifcakova L."/>
            <person name="Stursova M."/>
            <person name="Spatafora J.W."/>
            <person name="Tedersoo L."/>
            <person name="Vaario L.M."/>
            <person name="Yamada A."/>
            <person name="Yan M."/>
            <person name="Wang P."/>
            <person name="Xu J."/>
            <person name="Bruns T."/>
            <person name="Baldrian P."/>
            <person name="Vilgalys R."/>
            <person name="Dunand C."/>
            <person name="Henrissat B."/>
            <person name="Grigoriev I.V."/>
            <person name="Hibbett D."/>
            <person name="Nagy L.G."/>
            <person name="Martin F.M."/>
        </authorList>
    </citation>
    <scope>NUCLEOTIDE SEQUENCE</scope>
    <source>
        <strain evidence="1">UP504</strain>
    </source>
</reference>
<gene>
    <name evidence="1" type="ORF">BS47DRAFT_1306858</name>
</gene>